<dbReference type="EMBL" id="AP018448">
    <property type="protein sequence ID" value="BBC33616.1"/>
    <property type="molecule type" value="Genomic_DNA"/>
</dbReference>
<reference evidence="1 2" key="2">
    <citation type="journal article" date="2023" name="ChemBioChem">
        <title>Acyltransferase Domain Exchange between Two Independent Type I Polyketide Synthases in the Same Producer Strain of Macrolide Antibiotics.</title>
        <authorList>
            <person name="Kudo F."/>
            <person name="Kishikawa K."/>
            <person name="Tsuboi K."/>
            <person name="Kido T."/>
            <person name="Usui T."/>
            <person name="Hashimoto J."/>
            <person name="Shin-Ya K."/>
            <person name="Miyanaga A."/>
            <person name="Eguchi T."/>
        </authorList>
    </citation>
    <scope>NUCLEOTIDE SEQUENCE [LARGE SCALE GENOMIC DNA]</scope>
    <source>
        <strain evidence="1 2">A-8890</strain>
    </source>
</reference>
<gene>
    <name evidence="1" type="ORF">SGFS_049100</name>
</gene>
<reference evidence="1 2" key="1">
    <citation type="journal article" date="2010" name="ChemBioChem">
        <title>Cloning and characterization of the biosynthetic gene cluster of 16-membered macrolide antibiotic FD-891: involvement of a dual functional cytochrome P450 monooxygenase catalyzing epoxidation and hydroxylation.</title>
        <authorList>
            <person name="Kudo F."/>
            <person name="Motegi A."/>
            <person name="Mizoue K."/>
            <person name="Eguchi T."/>
        </authorList>
    </citation>
    <scope>NUCLEOTIDE SEQUENCE [LARGE SCALE GENOMIC DNA]</scope>
    <source>
        <strain evidence="1 2">A-8890</strain>
    </source>
</reference>
<protein>
    <submittedName>
        <fullName evidence="1">Uncharacterized protein</fullName>
    </submittedName>
</protein>
<organism evidence="1 2">
    <name type="scientific">Streptomyces graminofaciens</name>
    <dbReference type="NCBI Taxonomy" id="68212"/>
    <lineage>
        <taxon>Bacteria</taxon>
        <taxon>Bacillati</taxon>
        <taxon>Actinomycetota</taxon>
        <taxon>Actinomycetes</taxon>
        <taxon>Kitasatosporales</taxon>
        <taxon>Streptomycetaceae</taxon>
        <taxon>Streptomyces</taxon>
    </lineage>
</organism>
<dbReference type="Proteomes" id="UP001321542">
    <property type="component" value="Chromosome"/>
</dbReference>
<proteinExistence type="predicted"/>
<accession>A0ABM7FAZ3</accession>
<evidence type="ECO:0000313" key="1">
    <source>
        <dbReference type="EMBL" id="BBC33616.1"/>
    </source>
</evidence>
<keyword evidence="2" id="KW-1185">Reference proteome</keyword>
<name>A0ABM7FAZ3_9ACTN</name>
<sequence>MSHAPEPRHVLVRPQGGPSPLYLIPYAEQSEALADLDDFTYLVPLDDPELALPEALSEYRPGLEYARALAKHLGAAWVVRYWDERHGTTKFVCWGCDGLHWAAELHPVPPHPVRITMLAEFKWYPLRAEGFGDFAPDDPTAALGLSDDLVAGLYRWAADFDAAMNDYVSARDEDEFDARKRELERVGESLAERLAAELGPGRTVNYLGVV</sequence>
<dbReference type="RefSeq" id="WP_286253222.1">
    <property type="nucleotide sequence ID" value="NZ_AP018448.1"/>
</dbReference>
<evidence type="ECO:0000313" key="2">
    <source>
        <dbReference type="Proteomes" id="UP001321542"/>
    </source>
</evidence>